<proteinExistence type="predicted"/>
<organism evidence="1 2">
    <name type="scientific">Candidatus Nomurabacteria bacterium RIFCSPHIGHO2_01_FULL_40_12</name>
    <dbReference type="NCBI Taxonomy" id="1801737"/>
    <lineage>
        <taxon>Bacteria</taxon>
        <taxon>Candidatus Nomuraibacteriota</taxon>
    </lineage>
</organism>
<accession>A0A1F6V0L2</accession>
<dbReference type="AlphaFoldDB" id="A0A1F6V0L2"/>
<name>A0A1F6V0L2_9BACT</name>
<evidence type="ECO:0000313" key="1">
    <source>
        <dbReference type="EMBL" id="OGI63203.1"/>
    </source>
</evidence>
<gene>
    <name evidence="1" type="ORF">A2818_00130</name>
</gene>
<sequence>MTFGKFRLSLLYFTIILIVFGIVSVPGVNAQSSSSILVNVAPPNPAPYENVSISLSSYADNLDTVSITWSVNGKEVSAGIGKKYFSATAGAAGSETNVIATIELPAGVTETRITLRPAVMTLLWQANDSYVPPFYRGKAMPTPGSEIKVVAIPEIKNIGEGLDDAKNMTYTWRKDYANDQEGSGYGKNFFLYINDYLEDSNNISVTASTIDQKYESQASIDIGTIQPKILFYKNDGKLGTIWDQALTNIHRITNSEILVAIPYFISPKEIRNPRLVWNWSINDNVVNVSNFRNNFIPLQVQTGISGTSRLRLEIENKNKIFQTVNKEINIEF</sequence>
<protein>
    <submittedName>
        <fullName evidence="1">Uncharacterized protein</fullName>
    </submittedName>
</protein>
<comment type="caution">
    <text evidence="1">The sequence shown here is derived from an EMBL/GenBank/DDBJ whole genome shotgun (WGS) entry which is preliminary data.</text>
</comment>
<evidence type="ECO:0000313" key="2">
    <source>
        <dbReference type="Proteomes" id="UP000177602"/>
    </source>
</evidence>
<reference evidence="1 2" key="1">
    <citation type="journal article" date="2016" name="Nat. Commun.">
        <title>Thousands of microbial genomes shed light on interconnected biogeochemical processes in an aquifer system.</title>
        <authorList>
            <person name="Anantharaman K."/>
            <person name="Brown C.T."/>
            <person name="Hug L.A."/>
            <person name="Sharon I."/>
            <person name="Castelle C.J."/>
            <person name="Probst A.J."/>
            <person name="Thomas B.C."/>
            <person name="Singh A."/>
            <person name="Wilkins M.J."/>
            <person name="Karaoz U."/>
            <person name="Brodie E.L."/>
            <person name="Williams K.H."/>
            <person name="Hubbard S.S."/>
            <person name="Banfield J.F."/>
        </authorList>
    </citation>
    <scope>NUCLEOTIDE SEQUENCE [LARGE SCALE GENOMIC DNA]</scope>
</reference>
<dbReference type="Proteomes" id="UP000177602">
    <property type="component" value="Unassembled WGS sequence"/>
</dbReference>
<dbReference type="EMBL" id="MFTN01000010">
    <property type="protein sequence ID" value="OGI63203.1"/>
    <property type="molecule type" value="Genomic_DNA"/>
</dbReference>
<dbReference type="STRING" id="1801737.A2818_00130"/>